<sequence length="330" mass="37161">MALLNALFPYPFLGIVQGYYLRTLLLLSKVSSLRLKKAKIPCIRTLFIFGLLKRHDNPTLAMLEGLFEITLLYKPDDTSLRITLSSEWVDGAVTFDSSDIRMPAIKVKALLSTWGSPKDKKKKADKSKKVGDIEDGIQDEPELCLKMASQAIIAWASRFLQQVLRKQHQRRSRKQRQRSSRKGKRFSRNSGSSRSQPTPGRPATCPPTQSVIFASPSIVASIVASLWPLEEKGHLSRHPTESDGRDDRTEEPRSHSNTTQNTDEGYSSDFATDIDSEVATDIDSEDTYQEDCPEECSFGPVISYPDKLAKVMEENKGKPDEFDTMIEEEE</sequence>
<feature type="region of interest" description="Disordered" evidence="1">
    <location>
        <begin position="166"/>
        <end position="209"/>
    </location>
</feature>
<evidence type="ECO:0000313" key="3">
    <source>
        <dbReference type="Proteomes" id="UP000554235"/>
    </source>
</evidence>
<name>A0A8H4L368_9HYPO</name>
<feature type="region of interest" description="Disordered" evidence="1">
    <location>
        <begin position="233"/>
        <end position="299"/>
    </location>
</feature>
<protein>
    <submittedName>
        <fullName evidence="2">Uncharacterized protein</fullName>
    </submittedName>
</protein>
<feature type="compositionally biased region" description="Basic residues" evidence="1">
    <location>
        <begin position="166"/>
        <end position="187"/>
    </location>
</feature>
<evidence type="ECO:0000256" key="1">
    <source>
        <dbReference type="SAM" id="MobiDB-lite"/>
    </source>
</evidence>
<comment type="caution">
    <text evidence="2">The sequence shown here is derived from an EMBL/GenBank/DDBJ whole genome shotgun (WGS) entry which is preliminary data.</text>
</comment>
<dbReference type="Proteomes" id="UP000554235">
    <property type="component" value="Unassembled WGS sequence"/>
</dbReference>
<evidence type="ECO:0000313" key="2">
    <source>
        <dbReference type="EMBL" id="KAF4461406.1"/>
    </source>
</evidence>
<dbReference type="EMBL" id="JAADYS010001725">
    <property type="protein sequence ID" value="KAF4461406.1"/>
    <property type="molecule type" value="Genomic_DNA"/>
</dbReference>
<feature type="compositionally biased region" description="Basic and acidic residues" evidence="1">
    <location>
        <begin position="233"/>
        <end position="254"/>
    </location>
</feature>
<feature type="compositionally biased region" description="Acidic residues" evidence="1">
    <location>
        <begin position="272"/>
        <end position="294"/>
    </location>
</feature>
<proteinExistence type="predicted"/>
<dbReference type="AlphaFoldDB" id="A0A8H4L368"/>
<keyword evidence="3" id="KW-1185">Reference proteome</keyword>
<gene>
    <name evidence="2" type="ORF">FALBO_11794</name>
</gene>
<accession>A0A8H4L368</accession>
<feature type="compositionally biased region" description="Polar residues" evidence="1">
    <location>
        <begin position="255"/>
        <end position="265"/>
    </location>
</feature>
<reference evidence="2 3" key="1">
    <citation type="submission" date="2020-01" db="EMBL/GenBank/DDBJ databases">
        <title>Identification and distribution of gene clusters putatively required for synthesis of sphingolipid metabolism inhibitors in phylogenetically diverse species of the filamentous fungus Fusarium.</title>
        <authorList>
            <person name="Kim H.-S."/>
            <person name="Busman M."/>
            <person name="Brown D.W."/>
            <person name="Divon H."/>
            <person name="Uhlig S."/>
            <person name="Proctor R.H."/>
        </authorList>
    </citation>
    <scope>NUCLEOTIDE SEQUENCE [LARGE SCALE GENOMIC DNA]</scope>
    <source>
        <strain evidence="2 3">NRRL 20459</strain>
    </source>
</reference>
<organism evidence="2 3">
    <name type="scientific">Fusarium albosuccineum</name>
    <dbReference type="NCBI Taxonomy" id="1237068"/>
    <lineage>
        <taxon>Eukaryota</taxon>
        <taxon>Fungi</taxon>
        <taxon>Dikarya</taxon>
        <taxon>Ascomycota</taxon>
        <taxon>Pezizomycotina</taxon>
        <taxon>Sordariomycetes</taxon>
        <taxon>Hypocreomycetidae</taxon>
        <taxon>Hypocreales</taxon>
        <taxon>Nectriaceae</taxon>
        <taxon>Fusarium</taxon>
        <taxon>Fusarium decemcellulare species complex</taxon>
    </lineage>
</organism>